<feature type="compositionally biased region" description="Polar residues" evidence="1">
    <location>
        <begin position="60"/>
        <end position="79"/>
    </location>
</feature>
<proteinExistence type="predicted"/>
<feature type="region of interest" description="Disordered" evidence="1">
    <location>
        <begin position="47"/>
        <end position="90"/>
    </location>
</feature>
<protein>
    <recommendedName>
        <fullName evidence="5">Colicin transporter</fullName>
    </recommendedName>
</protein>
<feature type="signal peptide" evidence="2">
    <location>
        <begin position="1"/>
        <end position="39"/>
    </location>
</feature>
<organism evidence="3 4">
    <name type="scientific">Herbaspirillum frisingense</name>
    <dbReference type="NCBI Taxonomy" id="92645"/>
    <lineage>
        <taxon>Bacteria</taxon>
        <taxon>Pseudomonadati</taxon>
        <taxon>Pseudomonadota</taxon>
        <taxon>Betaproteobacteria</taxon>
        <taxon>Burkholderiales</taxon>
        <taxon>Oxalobacteraceae</taxon>
        <taxon>Herbaspirillum</taxon>
    </lineage>
</organism>
<sequence length="320" mass="35638">MNNNQMDKNYMQVFFADAKGVSRLLCGLMLAMAAGWSAAQGQMPAAAQPVGATGTPVADSIQNASGSQIQARSQGQSEVQPAAAQPVPGGQMSRARFDELEARAPLNQRYPAGTIKSGETAQKALDEAAEDRQAVGLRYILDQRDCYKKFMVSNCLEAAKDRKRIAEKNIKQVENEANVYQRQATVDERDRSLAEQHAKDEEDAARRLQEQKQKEIDSARKVQESNAKNREVQQRIDQNKDVPADLRVREHDAKIQQQQAEEAARAPERAANAAARQQRIKDAEAHRLDVERKKAENEREHAERKKNQQQDSPTTAPAAK</sequence>
<comment type="caution">
    <text evidence="3">The sequence shown here is derived from an EMBL/GenBank/DDBJ whole genome shotgun (WGS) entry which is preliminary data.</text>
</comment>
<dbReference type="EMBL" id="WNDX01000041">
    <property type="protein sequence ID" value="KAF1044598.1"/>
    <property type="molecule type" value="Genomic_DNA"/>
</dbReference>
<evidence type="ECO:0000256" key="2">
    <source>
        <dbReference type="SAM" id="SignalP"/>
    </source>
</evidence>
<feature type="compositionally biased region" description="Polar residues" evidence="1">
    <location>
        <begin position="309"/>
        <end position="320"/>
    </location>
</feature>
<evidence type="ECO:0000256" key="1">
    <source>
        <dbReference type="SAM" id="MobiDB-lite"/>
    </source>
</evidence>
<evidence type="ECO:0008006" key="5">
    <source>
        <dbReference type="Google" id="ProtNLM"/>
    </source>
</evidence>
<feature type="compositionally biased region" description="Basic and acidic residues" evidence="1">
    <location>
        <begin position="279"/>
        <end position="308"/>
    </location>
</feature>
<dbReference type="Proteomes" id="UP000462435">
    <property type="component" value="Unassembled WGS sequence"/>
</dbReference>
<evidence type="ECO:0000313" key="4">
    <source>
        <dbReference type="Proteomes" id="UP000462435"/>
    </source>
</evidence>
<feature type="chain" id="PRO_5031362600" description="Colicin transporter" evidence="2">
    <location>
        <begin position="40"/>
        <end position="320"/>
    </location>
</feature>
<evidence type="ECO:0000313" key="3">
    <source>
        <dbReference type="EMBL" id="KAF1044598.1"/>
    </source>
</evidence>
<dbReference type="AlphaFoldDB" id="A0A7V8FXN3"/>
<gene>
    <name evidence="3" type="ORF">GAK35_01700</name>
</gene>
<keyword evidence="2" id="KW-0732">Signal</keyword>
<name>A0A7V8FXN3_9BURK</name>
<feature type="region of interest" description="Disordered" evidence="1">
    <location>
        <begin position="181"/>
        <end position="320"/>
    </location>
</feature>
<feature type="compositionally biased region" description="Basic and acidic residues" evidence="1">
    <location>
        <begin position="185"/>
        <end position="254"/>
    </location>
</feature>
<reference evidence="4" key="1">
    <citation type="journal article" date="2020" name="MBio">
        <title>Horizontal gene transfer to a defensive symbiont with a reduced genome amongst a multipartite beetle microbiome.</title>
        <authorList>
            <person name="Waterworth S.C."/>
            <person name="Florez L.V."/>
            <person name="Rees E.R."/>
            <person name="Hertweck C."/>
            <person name="Kaltenpoth M."/>
            <person name="Kwan J.C."/>
        </authorList>
    </citation>
    <scope>NUCLEOTIDE SEQUENCE [LARGE SCALE GENOMIC DNA]</scope>
</reference>
<accession>A0A7V8FXN3</accession>